<dbReference type="RefSeq" id="XP_005093172.1">
    <property type="nucleotide sequence ID" value="XM_005093115.3"/>
</dbReference>
<sequence length="350" mass="37201">METNTAVRLHGVNDLRVEELEVPTVGPGDVLVKPALVGICGSDLHFLHTGAIGSYILRKPIVLGHEISAVVCQLGEGVEGLKVGDHVSVDPMRPCLDCFYCARKRYNLCTRQHIAGIPHTDGAFARFMVTPASSCFKLPDGCSLEEGAFMEPLSISVWGFRRCPVIPGEKVVVIGAGTIGLLAAQAAKAYGASKVMVVDVVQSRLDLATQLGVDLTLKIDPKAETSQNAEAIKAALGSEADQCVECSGAPGAVDTAILSCRRAGRLLMLGLGEMKMDVNLGLAALNEVDVIGAICNNGVFPECVELVSSGKVKVTPLISKKMPLRQVKEALKVLEQDSRDCIKILIECQK</sequence>
<dbReference type="SMART" id="SM00829">
    <property type="entry name" value="PKS_ER"/>
    <property type="match status" value="1"/>
</dbReference>
<proteinExistence type="inferred from homology"/>
<dbReference type="SUPFAM" id="SSF50129">
    <property type="entry name" value="GroES-like"/>
    <property type="match status" value="1"/>
</dbReference>
<comment type="cofactor">
    <cofactor evidence="1">
        <name>Zn(2+)</name>
        <dbReference type="ChEBI" id="CHEBI:29105"/>
    </cofactor>
</comment>
<evidence type="ECO:0000256" key="4">
    <source>
        <dbReference type="ARBA" id="ARBA00022833"/>
    </source>
</evidence>
<evidence type="ECO:0000259" key="6">
    <source>
        <dbReference type="SMART" id="SM00829"/>
    </source>
</evidence>
<keyword evidence="7" id="KW-1185">Reference proteome</keyword>
<organism evidence="7 9">
    <name type="scientific">Aplysia californica</name>
    <name type="common">California sea hare</name>
    <dbReference type="NCBI Taxonomy" id="6500"/>
    <lineage>
        <taxon>Eukaryota</taxon>
        <taxon>Metazoa</taxon>
        <taxon>Spiralia</taxon>
        <taxon>Lophotrochozoa</taxon>
        <taxon>Mollusca</taxon>
        <taxon>Gastropoda</taxon>
        <taxon>Heterobranchia</taxon>
        <taxon>Euthyneura</taxon>
        <taxon>Tectipleura</taxon>
        <taxon>Aplysiida</taxon>
        <taxon>Aplysioidea</taxon>
        <taxon>Aplysiidae</taxon>
        <taxon>Aplysia</taxon>
    </lineage>
</organism>
<dbReference type="InterPro" id="IPR011032">
    <property type="entry name" value="GroES-like_sf"/>
</dbReference>
<dbReference type="SUPFAM" id="SSF51735">
    <property type="entry name" value="NAD(P)-binding Rossmann-fold domains"/>
    <property type="match status" value="1"/>
</dbReference>
<gene>
    <name evidence="8 9 10" type="primary">LOC101845757</name>
</gene>
<dbReference type="InterPro" id="IPR013149">
    <property type="entry name" value="ADH-like_C"/>
</dbReference>
<dbReference type="InterPro" id="IPR013154">
    <property type="entry name" value="ADH-like_N"/>
</dbReference>
<keyword evidence="3" id="KW-0479">Metal-binding</keyword>
<feature type="domain" description="Enoyl reductase (ER)" evidence="6">
    <location>
        <begin position="11"/>
        <end position="346"/>
    </location>
</feature>
<dbReference type="RefSeq" id="XP_005093173.1">
    <property type="nucleotide sequence ID" value="XM_005093116.3"/>
</dbReference>
<dbReference type="Proteomes" id="UP000694888">
    <property type="component" value="Unplaced"/>
</dbReference>
<keyword evidence="4" id="KW-0862">Zinc</keyword>
<dbReference type="RefSeq" id="XP_005093174.1">
    <property type="nucleotide sequence ID" value="XM_005093117.3"/>
</dbReference>
<comment type="similarity">
    <text evidence="2">Belongs to the zinc-containing alcohol dehydrogenase family.</text>
</comment>
<dbReference type="Gene3D" id="3.40.50.720">
    <property type="entry name" value="NAD(P)-binding Rossmann-like Domain"/>
    <property type="match status" value="1"/>
</dbReference>
<dbReference type="InterPro" id="IPR036291">
    <property type="entry name" value="NAD(P)-bd_dom_sf"/>
</dbReference>
<dbReference type="PANTHER" id="PTHR43161:SF9">
    <property type="entry name" value="SORBITOL DEHYDROGENASE"/>
    <property type="match status" value="1"/>
</dbReference>
<dbReference type="Pfam" id="PF00107">
    <property type="entry name" value="ADH_zinc_N"/>
    <property type="match status" value="1"/>
</dbReference>
<evidence type="ECO:0000313" key="10">
    <source>
        <dbReference type="RefSeq" id="XP_005093174.1"/>
    </source>
</evidence>
<dbReference type="InterPro" id="IPR020843">
    <property type="entry name" value="ER"/>
</dbReference>
<evidence type="ECO:0000313" key="8">
    <source>
        <dbReference type="RefSeq" id="XP_005093172.1"/>
    </source>
</evidence>
<dbReference type="GeneID" id="101845757"/>
<evidence type="ECO:0000256" key="5">
    <source>
        <dbReference type="ARBA" id="ARBA00023002"/>
    </source>
</evidence>
<name>A0ABM0JGI1_APLCA</name>
<reference evidence="8 9" key="1">
    <citation type="submission" date="2025-05" db="UniProtKB">
        <authorList>
            <consortium name="RefSeq"/>
        </authorList>
    </citation>
    <scope>IDENTIFICATION</scope>
</reference>
<dbReference type="Gene3D" id="3.90.180.10">
    <property type="entry name" value="Medium-chain alcohol dehydrogenases, catalytic domain"/>
    <property type="match status" value="1"/>
</dbReference>
<evidence type="ECO:0000256" key="2">
    <source>
        <dbReference type="ARBA" id="ARBA00008072"/>
    </source>
</evidence>
<accession>A0ABM0JGI1</accession>
<evidence type="ECO:0000313" key="9">
    <source>
        <dbReference type="RefSeq" id="XP_005093173.1"/>
    </source>
</evidence>
<protein>
    <submittedName>
        <fullName evidence="8 9">Sorbitol dehydrogenase</fullName>
    </submittedName>
</protein>
<keyword evidence="5" id="KW-0560">Oxidoreductase</keyword>
<evidence type="ECO:0000313" key="7">
    <source>
        <dbReference type="Proteomes" id="UP000694888"/>
    </source>
</evidence>
<evidence type="ECO:0000256" key="3">
    <source>
        <dbReference type="ARBA" id="ARBA00022723"/>
    </source>
</evidence>
<evidence type="ECO:0000256" key="1">
    <source>
        <dbReference type="ARBA" id="ARBA00001947"/>
    </source>
</evidence>
<dbReference type="PANTHER" id="PTHR43161">
    <property type="entry name" value="SORBITOL DEHYDROGENASE"/>
    <property type="match status" value="1"/>
</dbReference>
<dbReference type="Pfam" id="PF08240">
    <property type="entry name" value="ADH_N"/>
    <property type="match status" value="1"/>
</dbReference>